<name>A0AAE9J9B7_CAEBR</name>
<feature type="chain" id="PRO_5042265478" evidence="3">
    <location>
        <begin position="20"/>
        <end position="482"/>
    </location>
</feature>
<feature type="region of interest" description="Disordered" evidence="2">
    <location>
        <begin position="458"/>
        <end position="482"/>
    </location>
</feature>
<feature type="compositionally biased region" description="Basic residues" evidence="2">
    <location>
        <begin position="186"/>
        <end position="197"/>
    </location>
</feature>
<gene>
    <name evidence="4" type="ORF">L5515_014942</name>
</gene>
<evidence type="ECO:0000256" key="2">
    <source>
        <dbReference type="SAM" id="MobiDB-lite"/>
    </source>
</evidence>
<keyword evidence="5" id="KW-1185">Reference proteome</keyword>
<feature type="region of interest" description="Disordered" evidence="2">
    <location>
        <begin position="45"/>
        <end position="210"/>
    </location>
</feature>
<reference evidence="4 5" key="1">
    <citation type="submission" date="2022-04" db="EMBL/GenBank/DDBJ databases">
        <title>Chromosome-level reference genomes for two strains of Caenorhabditis briggsae: an improved platform for comparative genomics.</title>
        <authorList>
            <person name="Stevens L."/>
            <person name="Andersen E."/>
        </authorList>
    </citation>
    <scope>NUCLEOTIDE SEQUENCE [LARGE SCALE GENOMIC DNA]</scope>
    <source>
        <strain evidence="4">VX34</strain>
        <tissue evidence="4">Whole-organism</tissue>
    </source>
</reference>
<feature type="region of interest" description="Disordered" evidence="2">
    <location>
        <begin position="339"/>
        <end position="360"/>
    </location>
</feature>
<feature type="signal peptide" evidence="3">
    <location>
        <begin position="1"/>
        <end position="19"/>
    </location>
</feature>
<dbReference type="PANTHER" id="PTHR37960">
    <property type="entry name" value="PROTEIN CBG06493-RELATED"/>
    <property type="match status" value="1"/>
</dbReference>
<evidence type="ECO:0000313" key="4">
    <source>
        <dbReference type="EMBL" id="UMM19256.1"/>
    </source>
</evidence>
<proteinExistence type="predicted"/>
<feature type="compositionally biased region" description="Polar residues" evidence="2">
    <location>
        <begin position="340"/>
        <end position="352"/>
    </location>
</feature>
<evidence type="ECO:0000256" key="1">
    <source>
        <dbReference type="SAM" id="Coils"/>
    </source>
</evidence>
<feature type="compositionally biased region" description="Polar residues" evidence="2">
    <location>
        <begin position="163"/>
        <end position="183"/>
    </location>
</feature>
<feature type="compositionally biased region" description="Acidic residues" evidence="2">
    <location>
        <begin position="201"/>
        <end position="210"/>
    </location>
</feature>
<accession>A0AAE9J9B7</accession>
<dbReference type="AlphaFoldDB" id="A0AAE9J9B7"/>
<feature type="compositionally biased region" description="Low complexity" evidence="2">
    <location>
        <begin position="145"/>
        <end position="162"/>
    </location>
</feature>
<feature type="compositionally biased region" description="Basic and acidic residues" evidence="2">
    <location>
        <begin position="470"/>
        <end position="482"/>
    </location>
</feature>
<dbReference type="Proteomes" id="UP000829354">
    <property type="component" value="Chromosome II"/>
</dbReference>
<organism evidence="4 5">
    <name type="scientific">Caenorhabditis briggsae</name>
    <dbReference type="NCBI Taxonomy" id="6238"/>
    <lineage>
        <taxon>Eukaryota</taxon>
        <taxon>Metazoa</taxon>
        <taxon>Ecdysozoa</taxon>
        <taxon>Nematoda</taxon>
        <taxon>Chromadorea</taxon>
        <taxon>Rhabditida</taxon>
        <taxon>Rhabditina</taxon>
        <taxon>Rhabditomorpha</taxon>
        <taxon>Rhabditoidea</taxon>
        <taxon>Rhabditidae</taxon>
        <taxon>Peloderinae</taxon>
        <taxon>Caenorhabditis</taxon>
    </lineage>
</organism>
<feature type="compositionally biased region" description="Polar residues" evidence="2">
    <location>
        <begin position="391"/>
        <end position="408"/>
    </location>
</feature>
<evidence type="ECO:0000313" key="5">
    <source>
        <dbReference type="Proteomes" id="UP000829354"/>
    </source>
</evidence>
<keyword evidence="3" id="KW-0732">Signal</keyword>
<dbReference type="EMBL" id="CP092621">
    <property type="protein sequence ID" value="UMM19256.1"/>
    <property type="molecule type" value="Genomic_DNA"/>
</dbReference>
<evidence type="ECO:0000256" key="3">
    <source>
        <dbReference type="SAM" id="SignalP"/>
    </source>
</evidence>
<sequence>MSTPCGSLLGPSFVFFVISTTSLHCTCHTESPMANLFRNLFGHKKSHSKGDDENGNEQMNMERDTSRRSVRPPSSTSKSALKGARFQDDSMLPATAAYHTQNSTRVRRGPKSCPPEYVDDEPASSRSFNVDSFRRESREQRRRNNNSQQMLPSSSSMVASSSHRNYPSQRWETSEYGSENTSPIGYHRHQQHHHHRRHLEEEDYEEDDETEEEVYKKSMRYQELKRKIRAHYEERLFNYERTQRNDHRQIKELEKEKDDLVKMLLQSNAKLEKEKKKTEYFKRKWQEAEQQIKTQPNNSFSAQFGFPMTPQFPQMYQFAPNNAGGSSQRYSFIGAPMHPISSSNTPTTSGMDTTGGGAGESLVQASDVSYLAPLTATVSSALPNLEMSSPAGPSTSNAGITHQTSSNFFPEDDDDQDETKNFRDEDIEAPRGSTNTLKHESIIDSTHFLNDTHLLTLEDAPDSGFSTTPDDEKIKTEKIPVH</sequence>
<keyword evidence="1" id="KW-0175">Coiled coil</keyword>
<feature type="region of interest" description="Disordered" evidence="2">
    <location>
        <begin position="385"/>
        <end position="438"/>
    </location>
</feature>
<feature type="coiled-coil region" evidence="1">
    <location>
        <begin position="236"/>
        <end position="270"/>
    </location>
</feature>
<dbReference type="PANTHER" id="PTHR37960:SF2">
    <property type="entry name" value="PROTEIN CBG20683"/>
    <property type="match status" value="1"/>
</dbReference>
<protein>
    <submittedName>
        <fullName evidence="4">Uncharacterized protein</fullName>
    </submittedName>
</protein>